<feature type="domain" description="3-hydroxyacyl-CoA dehydrogenase C-terminal" evidence="3">
    <location>
        <begin position="216"/>
        <end position="285"/>
    </location>
</feature>
<dbReference type="AlphaFoldDB" id="A0A6I9V988"/>
<dbReference type="InterPro" id="IPR008927">
    <property type="entry name" value="6-PGluconate_DH-like_C_sf"/>
</dbReference>
<name>A0A6I9V988_BACDO</name>
<feature type="domain" description="3-hydroxyacyl-CoA dehydrogenase NAD binding" evidence="4">
    <location>
        <begin position="31"/>
        <end position="210"/>
    </location>
</feature>
<dbReference type="InterPro" id="IPR006108">
    <property type="entry name" value="3HC_DH_C"/>
</dbReference>
<dbReference type="SMR" id="A0A6I9V988"/>
<organism evidence="5 6">
    <name type="scientific">Bactrocera dorsalis</name>
    <name type="common">Oriental fruit fly</name>
    <name type="synonym">Dacus dorsalis</name>
    <dbReference type="NCBI Taxonomy" id="27457"/>
    <lineage>
        <taxon>Eukaryota</taxon>
        <taxon>Metazoa</taxon>
        <taxon>Ecdysozoa</taxon>
        <taxon>Arthropoda</taxon>
        <taxon>Hexapoda</taxon>
        <taxon>Insecta</taxon>
        <taxon>Pterygota</taxon>
        <taxon>Neoptera</taxon>
        <taxon>Endopterygota</taxon>
        <taxon>Diptera</taxon>
        <taxon>Brachycera</taxon>
        <taxon>Muscomorpha</taxon>
        <taxon>Tephritoidea</taxon>
        <taxon>Tephritidae</taxon>
        <taxon>Bactrocera</taxon>
        <taxon>Bactrocera</taxon>
    </lineage>
</organism>
<evidence type="ECO:0000313" key="5">
    <source>
        <dbReference type="Proteomes" id="UP001652620"/>
    </source>
</evidence>
<evidence type="ECO:0000259" key="3">
    <source>
        <dbReference type="Pfam" id="PF00725"/>
    </source>
</evidence>
<dbReference type="Pfam" id="PF00725">
    <property type="entry name" value="3HCDH"/>
    <property type="match status" value="1"/>
</dbReference>
<dbReference type="Gene3D" id="1.10.1040.10">
    <property type="entry name" value="N-(1-d-carboxylethyl)-l-norvaline Dehydrogenase, domain 2"/>
    <property type="match status" value="1"/>
</dbReference>
<sequence>MISKKFICSIAASLLATRTHLRSMHKMKNEKIGIIGSGLIGRAWSMLFASVGYKVVLYDILPEQTSNALKEIEKELHALQAKGALRGTLSPAEQFSCISVTTDIGELVSNAIYLQECIPERLEWKRTLYTELADIVCSETIMASSTSTYMPSLFSEQMKQHRENVVVAHPLNPPYYIPLVEIVPAPWTKADVVTRTRELMLEIGQKPVTLTRQIEGFATNRIQYAILNEVWRLVADGVVSVADVDRVMTEGLGLRYALLGPLETAHLNADGVADYFQRFGAEVYAVSQTYGPTPKMEAGGNLSKIAAECEEMVPRAQLPARRAQRDLFLRELCALKKQLE</sequence>
<evidence type="ECO:0000256" key="1">
    <source>
        <dbReference type="ARBA" id="ARBA00009463"/>
    </source>
</evidence>
<dbReference type="InterPro" id="IPR036291">
    <property type="entry name" value="NAD(P)-bd_dom_sf"/>
</dbReference>
<dbReference type="GO" id="GO:0050104">
    <property type="term" value="F:L-gulonate 3-dehydrogenase activity"/>
    <property type="evidence" value="ECO:0007669"/>
    <property type="project" value="TreeGrafter"/>
</dbReference>
<evidence type="ECO:0000313" key="6">
    <source>
        <dbReference type="RefSeq" id="XP_011206517.3"/>
    </source>
</evidence>
<dbReference type="OrthoDB" id="2021159at2759"/>
<dbReference type="KEGG" id="bdr:105228395"/>
<evidence type="ECO:0000259" key="4">
    <source>
        <dbReference type="Pfam" id="PF02737"/>
    </source>
</evidence>
<accession>A0A6I9V988</accession>
<keyword evidence="5" id="KW-1185">Reference proteome</keyword>
<evidence type="ECO:0000256" key="2">
    <source>
        <dbReference type="ARBA" id="ARBA00023002"/>
    </source>
</evidence>
<dbReference type="SUPFAM" id="SSF51735">
    <property type="entry name" value="NAD(P)-binding Rossmann-fold domains"/>
    <property type="match status" value="1"/>
</dbReference>
<dbReference type="InterPro" id="IPR006176">
    <property type="entry name" value="3-OHacyl-CoA_DH_NAD-bd"/>
</dbReference>
<dbReference type="GO" id="GO:0070403">
    <property type="term" value="F:NAD+ binding"/>
    <property type="evidence" value="ECO:0007669"/>
    <property type="project" value="InterPro"/>
</dbReference>
<proteinExistence type="inferred from homology"/>
<dbReference type="Proteomes" id="UP001652620">
    <property type="component" value="Chromosome 3"/>
</dbReference>
<dbReference type="GeneID" id="105228395"/>
<reference evidence="6" key="1">
    <citation type="submission" date="2025-08" db="UniProtKB">
        <authorList>
            <consortium name="RefSeq"/>
        </authorList>
    </citation>
    <scope>IDENTIFICATION</scope>
    <source>
        <tissue evidence="6">Adult</tissue>
    </source>
</reference>
<protein>
    <submittedName>
        <fullName evidence="6">Lambda-crystallin</fullName>
    </submittedName>
</protein>
<dbReference type="RefSeq" id="XP_011206517.3">
    <property type="nucleotide sequence ID" value="XM_011208215.4"/>
</dbReference>
<comment type="similarity">
    <text evidence="1">Belongs to the 3-hydroxyacyl-CoA dehydrogenase family.</text>
</comment>
<dbReference type="Pfam" id="PF02737">
    <property type="entry name" value="3HCDH_N"/>
    <property type="match status" value="1"/>
</dbReference>
<dbReference type="InterPro" id="IPR013328">
    <property type="entry name" value="6PGD_dom2"/>
</dbReference>
<keyword evidence="2" id="KW-0560">Oxidoreductase</keyword>
<dbReference type="InParanoid" id="A0A6I9V988"/>
<dbReference type="PANTHER" id="PTHR48075:SF1">
    <property type="entry name" value="LAMBDA-CRYSTALLIN HOMOLOG"/>
    <property type="match status" value="1"/>
</dbReference>
<dbReference type="SUPFAM" id="SSF48179">
    <property type="entry name" value="6-phosphogluconate dehydrogenase C-terminal domain-like"/>
    <property type="match status" value="1"/>
</dbReference>
<dbReference type="PANTHER" id="PTHR48075">
    <property type="entry name" value="3-HYDROXYACYL-COA DEHYDROGENASE FAMILY PROTEIN"/>
    <property type="match status" value="1"/>
</dbReference>
<gene>
    <name evidence="6" type="primary">LOC105228395</name>
</gene>
<dbReference type="Gene3D" id="3.40.50.720">
    <property type="entry name" value="NAD(P)-binding Rossmann-like Domain"/>
    <property type="match status" value="1"/>
</dbReference>
<dbReference type="GO" id="GO:0006631">
    <property type="term" value="P:fatty acid metabolic process"/>
    <property type="evidence" value="ECO:0007669"/>
    <property type="project" value="InterPro"/>
</dbReference>